<reference evidence="1" key="1">
    <citation type="journal article" date="2015" name="Nature">
        <title>Complex archaea that bridge the gap between prokaryotes and eukaryotes.</title>
        <authorList>
            <person name="Spang A."/>
            <person name="Saw J.H."/>
            <person name="Jorgensen S.L."/>
            <person name="Zaremba-Niedzwiedzka K."/>
            <person name="Martijn J."/>
            <person name="Lind A.E."/>
            <person name="van Eijk R."/>
            <person name="Schleper C."/>
            <person name="Guy L."/>
            <person name="Ettema T.J."/>
        </authorList>
    </citation>
    <scope>NUCLEOTIDE SEQUENCE</scope>
</reference>
<dbReference type="AlphaFoldDB" id="A0A0F9SXF0"/>
<accession>A0A0F9SXF0</accession>
<protein>
    <submittedName>
        <fullName evidence="1">Uncharacterized protein</fullName>
    </submittedName>
</protein>
<proteinExistence type="predicted"/>
<gene>
    <name evidence="1" type="ORF">LCGC14_0463520</name>
</gene>
<comment type="caution">
    <text evidence="1">The sequence shown here is derived from an EMBL/GenBank/DDBJ whole genome shotgun (WGS) entry which is preliminary data.</text>
</comment>
<organism evidence="1">
    <name type="scientific">marine sediment metagenome</name>
    <dbReference type="NCBI Taxonomy" id="412755"/>
    <lineage>
        <taxon>unclassified sequences</taxon>
        <taxon>metagenomes</taxon>
        <taxon>ecological metagenomes</taxon>
    </lineage>
</organism>
<dbReference type="EMBL" id="LAZR01000479">
    <property type="protein sequence ID" value="KKN67262.1"/>
    <property type="molecule type" value="Genomic_DNA"/>
</dbReference>
<name>A0A0F9SXF0_9ZZZZ</name>
<sequence length="101" mass="11905">MNISEDCELDYYLKIIENFQDVSVNQEKTVILKSYFLIKMMKLLDYEKNRDFVTNAIIVMLSLAEDLPPDNYNNLGIDVKSISVEERKFLMKNLKEEFSPN</sequence>
<evidence type="ECO:0000313" key="1">
    <source>
        <dbReference type="EMBL" id="KKN67262.1"/>
    </source>
</evidence>